<feature type="transmembrane region" description="Helical" evidence="1">
    <location>
        <begin position="32"/>
        <end position="55"/>
    </location>
</feature>
<feature type="transmembrane region" description="Helical" evidence="1">
    <location>
        <begin position="61"/>
        <end position="82"/>
    </location>
</feature>
<keyword evidence="1" id="KW-1133">Transmembrane helix</keyword>
<evidence type="ECO:0000313" key="3">
    <source>
        <dbReference type="Proteomes" id="UP000019147"/>
    </source>
</evidence>
<dbReference type="AlphaFoldDB" id="A0A173DXS9"/>
<dbReference type="EMBL" id="CP015840">
    <property type="protein sequence ID" value="ANG65732.1"/>
    <property type="molecule type" value="Genomic_DNA"/>
</dbReference>
<gene>
    <name evidence="2" type="ORF">M787_000095</name>
</gene>
<dbReference type="KEGG" id="cgz:M787_000095"/>
<keyword evidence="1" id="KW-0812">Transmembrane</keyword>
<dbReference type="RefSeq" id="WP_021828437.1">
    <property type="nucleotide sequence ID" value="NZ_CP015840.1"/>
</dbReference>
<reference evidence="2 3" key="1">
    <citation type="journal article" date="2014" name="Syst. Appl. Microbiol.">
        <title>Evidence for the existence of two new members of the family Chlamydiaceae and proposal of Chlamydia avium sp. nov. and Chlamydia gallinacea sp. nov.</title>
        <authorList>
            <person name="Sachse K."/>
            <person name="Laroucau K."/>
            <person name="Riege K."/>
            <person name="Wehner S."/>
            <person name="Dilcher M."/>
            <person name="Creasy H.H."/>
            <person name="Weidmann M."/>
            <person name="Myers G."/>
            <person name="Vorimore F."/>
            <person name="Vicari N."/>
            <person name="Magnino S."/>
            <person name="Liebler-Tenorio E."/>
            <person name="Ruettger A."/>
            <person name="Bavoil P.M."/>
            <person name="Hufert F.T."/>
            <person name="Rossello-Mora R."/>
            <person name="Marz M."/>
        </authorList>
    </citation>
    <scope>NUCLEOTIDE SEQUENCE [LARGE SCALE GENOMIC DNA]</scope>
    <source>
        <strain evidence="2 3">08-1274/3</strain>
    </source>
</reference>
<dbReference type="OrthoDB" id="19198at2"/>
<dbReference type="GeneID" id="81477703"/>
<evidence type="ECO:0000313" key="2">
    <source>
        <dbReference type="EMBL" id="ANG65732.1"/>
    </source>
</evidence>
<proteinExistence type="predicted"/>
<name>A0A173DXS9_9CHLA</name>
<evidence type="ECO:0000256" key="1">
    <source>
        <dbReference type="SAM" id="Phobius"/>
    </source>
</evidence>
<dbReference type="Proteomes" id="UP000019147">
    <property type="component" value="Chromosome"/>
</dbReference>
<organism evidence="2 3">
    <name type="scientific">Chlamydia gallinacea 08-1274/3</name>
    <dbReference type="NCBI Taxonomy" id="1143323"/>
    <lineage>
        <taxon>Bacteria</taxon>
        <taxon>Pseudomonadati</taxon>
        <taxon>Chlamydiota</taxon>
        <taxon>Chlamydiia</taxon>
        <taxon>Chlamydiales</taxon>
        <taxon>Chlamydiaceae</taxon>
        <taxon>Chlamydia/Chlamydophila group</taxon>
        <taxon>Chlamydia</taxon>
    </lineage>
</organism>
<accession>A0A173DXS9</accession>
<sequence>MPTPPFPRETKIALASYFFPASNSGKVSASGLVIIALASIMLSFLASLMFSFLFLFPEQMLIILITLFSIAIGALLLTLHVYNKQYIPQKIEEYSSVPPPQLSSNIIRNLNTSSITNLSHTHENSFFTEFESWRETFLRNPEFLLNSALASWYINPSETEDCLELYRDYTKFSLILTSNTIDEIRSAVQEENHCCIHQISQQTAERHAIPSGSKAIRTVLQNVPYILPILPSIPLDFSTTESLQISLYQIFRCCFSRYYLALNHSISQETTLILRPLSLGHKYPIAQQMEWLALLCAIEQLRFVPTCLPRTHSLSIDASNTPLYILSPVDYWSIFVHKDLVSFSREASYFGLVDHPSTLSHSMSSININRARYTNTCHIILADISPEDTEKLFKFLTKRPRPA</sequence>
<protein>
    <submittedName>
        <fullName evidence="2">Uncharacterized protein</fullName>
    </submittedName>
</protein>
<keyword evidence="1" id="KW-0472">Membrane</keyword>